<proteinExistence type="predicted"/>
<dbReference type="RefSeq" id="WP_084066408.1">
    <property type="nucleotide sequence ID" value="NZ_FWXY01000001.1"/>
</dbReference>
<gene>
    <name evidence="3" type="ORF">SAMN02746065_10183</name>
</gene>
<dbReference type="Pfam" id="PF01476">
    <property type="entry name" value="LysM"/>
    <property type="match status" value="3"/>
</dbReference>
<dbReference type="InterPro" id="IPR008258">
    <property type="entry name" value="Transglycosylase_SLT_dom_1"/>
</dbReference>
<dbReference type="PROSITE" id="PS51782">
    <property type="entry name" value="LYSM"/>
    <property type="match status" value="3"/>
</dbReference>
<keyword evidence="4" id="KW-1185">Reference proteome</keyword>
<dbReference type="GO" id="GO:0008932">
    <property type="term" value="F:lytic endotransglycosylase activity"/>
    <property type="evidence" value="ECO:0007669"/>
    <property type="project" value="TreeGrafter"/>
</dbReference>
<dbReference type="InterPro" id="IPR023346">
    <property type="entry name" value="Lysozyme-like_dom_sf"/>
</dbReference>
<accession>A0A1W1YJ94</accession>
<evidence type="ECO:0000256" key="1">
    <source>
        <dbReference type="SAM" id="MobiDB-lite"/>
    </source>
</evidence>
<dbReference type="AlphaFoldDB" id="A0A1W1YJ94"/>
<dbReference type="CDD" id="cd16894">
    <property type="entry name" value="MltD-like"/>
    <property type="match status" value="1"/>
</dbReference>
<dbReference type="PANTHER" id="PTHR33734">
    <property type="entry name" value="LYSM DOMAIN-CONTAINING GPI-ANCHORED PROTEIN 2"/>
    <property type="match status" value="1"/>
</dbReference>
<dbReference type="InterPro" id="IPR036779">
    <property type="entry name" value="LysM_dom_sf"/>
</dbReference>
<evidence type="ECO:0000313" key="4">
    <source>
        <dbReference type="Proteomes" id="UP000192418"/>
    </source>
</evidence>
<name>A0A1W1YJ94_9BACT</name>
<evidence type="ECO:0000313" key="3">
    <source>
        <dbReference type="EMBL" id="SMC36204.1"/>
    </source>
</evidence>
<dbReference type="Proteomes" id="UP000192418">
    <property type="component" value="Unassembled WGS sequence"/>
</dbReference>
<dbReference type="SUPFAM" id="SSF53955">
    <property type="entry name" value="Lysozyme-like"/>
    <property type="match status" value="1"/>
</dbReference>
<feature type="domain" description="LysM" evidence="2">
    <location>
        <begin position="508"/>
        <end position="551"/>
    </location>
</feature>
<reference evidence="3 4" key="1">
    <citation type="submission" date="2017-04" db="EMBL/GenBank/DDBJ databases">
        <authorList>
            <person name="Afonso C.L."/>
            <person name="Miller P.J."/>
            <person name="Scott M.A."/>
            <person name="Spackman E."/>
            <person name="Goraichik I."/>
            <person name="Dimitrov K.M."/>
            <person name="Suarez D.L."/>
            <person name="Swayne D.E."/>
        </authorList>
    </citation>
    <scope>NUCLEOTIDE SEQUENCE [LARGE SCALE GENOMIC DNA]</scope>
    <source>
        <strain evidence="3 4">DSM 3385</strain>
    </source>
</reference>
<dbReference type="SMART" id="SM00257">
    <property type="entry name" value="LysM"/>
    <property type="match status" value="3"/>
</dbReference>
<dbReference type="STRING" id="1121400.SAMN02746065_10183"/>
<feature type="domain" description="LysM" evidence="2">
    <location>
        <begin position="566"/>
        <end position="610"/>
    </location>
</feature>
<protein>
    <submittedName>
        <fullName evidence="3">Membrane-bound lytic murein transglycosylase D</fullName>
    </submittedName>
</protein>
<feature type="region of interest" description="Disordered" evidence="1">
    <location>
        <begin position="67"/>
        <end position="88"/>
    </location>
</feature>
<dbReference type="PANTHER" id="PTHR33734:SF22">
    <property type="entry name" value="MEMBRANE-BOUND LYTIC MUREIN TRANSGLYCOSYLASE D"/>
    <property type="match status" value="1"/>
</dbReference>
<evidence type="ECO:0000259" key="2">
    <source>
        <dbReference type="PROSITE" id="PS51782"/>
    </source>
</evidence>
<dbReference type="Pfam" id="PF01464">
    <property type="entry name" value="SLT"/>
    <property type="match status" value="1"/>
</dbReference>
<dbReference type="Gene3D" id="1.10.530.10">
    <property type="match status" value="1"/>
</dbReference>
<feature type="domain" description="LysM" evidence="2">
    <location>
        <begin position="442"/>
        <end position="486"/>
    </location>
</feature>
<dbReference type="EMBL" id="FWXY01000001">
    <property type="protein sequence ID" value="SMC36204.1"/>
    <property type="molecule type" value="Genomic_DNA"/>
</dbReference>
<dbReference type="Gene3D" id="3.10.350.10">
    <property type="entry name" value="LysM domain"/>
    <property type="match status" value="3"/>
</dbReference>
<dbReference type="CDD" id="cd00118">
    <property type="entry name" value="LysM"/>
    <property type="match status" value="3"/>
</dbReference>
<organism evidence="3 4">
    <name type="scientific">Desulfocicer vacuolatum DSM 3385</name>
    <dbReference type="NCBI Taxonomy" id="1121400"/>
    <lineage>
        <taxon>Bacteria</taxon>
        <taxon>Pseudomonadati</taxon>
        <taxon>Thermodesulfobacteriota</taxon>
        <taxon>Desulfobacteria</taxon>
        <taxon>Desulfobacterales</taxon>
        <taxon>Desulfobacteraceae</taxon>
        <taxon>Desulfocicer</taxon>
    </lineage>
</organism>
<sequence length="611" mass="69151">MNKNNIGTGLKIVSLIGIFYLTGCTHTMNTASTSPPTQPPASTLSGLQPSTVHQRFLKDFSQNETIENEGPCEKTSSTDNAPLPVSATDKSIPMAQEGIDHALELCESAQDFWEKGELESALNELDIAYATILDLDLRNQPELNQQKEDLRYMIAKRILEIHASRHIVVTGEHNAIPLTLNTHVKKEIARFTGPEKQFFIRSMKRAGRYRPYILAELKKAGLPQELSWLPLIESGFKVKALSHARALGLWQFIPSTGYKFGLKRNYFIDERLDPEKATQAAIAYLSELHNIFGDWATVLAAYNCGEGRVLKTIRRQKTNYLDNFWDLYEKLPRETARYVPRFLATLHILKNPEKYNIDPGKIDTPIPYEVFTVKKQVYLKNIASATGASLNSLKSLNPELRYELLPADPYELRIPQTAAHGFLARFKTIKPSRTRTTEKKYVYHRVKRGQTLSSIARYYGTTLKTVTSANGLSTRSVIRTGKVLKIPANKVKKRTAPAKKKKNRRASVRYTVRSGDNLWLIANKYGTTTKRIQAANKLRSTRLYAGQKLIIPGSSSSKTKKRKKTVSYRVKSGDNPFTIAQKYNMTLQRLLSLNRLTSKSRIYPGQKLLVE</sequence>
<dbReference type="SUPFAM" id="SSF54106">
    <property type="entry name" value="LysM domain"/>
    <property type="match status" value="3"/>
</dbReference>
<dbReference type="InterPro" id="IPR018392">
    <property type="entry name" value="LysM"/>
</dbReference>